<dbReference type="NCBIfam" id="TIGR03769">
    <property type="entry name" value="P_ac_wall_RPT"/>
    <property type="match status" value="4"/>
</dbReference>
<protein>
    <submittedName>
        <fullName evidence="4">TIGR03773 family transporter-associated surface protein</fullName>
    </submittedName>
</protein>
<feature type="signal peptide" evidence="3">
    <location>
        <begin position="1"/>
        <end position="31"/>
    </location>
</feature>
<feature type="region of interest" description="Disordered" evidence="1">
    <location>
        <begin position="1082"/>
        <end position="1112"/>
    </location>
</feature>
<organism evidence="4">
    <name type="scientific">Cellulosimicrobium sp. ES-005</name>
    <dbReference type="NCBI Taxonomy" id="3163031"/>
    <lineage>
        <taxon>Bacteria</taxon>
        <taxon>Bacillati</taxon>
        <taxon>Actinomycetota</taxon>
        <taxon>Actinomycetes</taxon>
        <taxon>Micrococcales</taxon>
        <taxon>Promicromonosporaceae</taxon>
        <taxon>Cellulosimicrobium</taxon>
    </lineage>
</organism>
<proteinExistence type="predicted"/>
<dbReference type="NCBIfam" id="NF038134">
    <property type="entry name" value="choice_anch_M"/>
    <property type="match status" value="4"/>
</dbReference>
<evidence type="ECO:0000256" key="1">
    <source>
        <dbReference type="SAM" id="MobiDB-lite"/>
    </source>
</evidence>
<dbReference type="InterPro" id="IPR022395">
    <property type="entry name" value="CHP03773_ABC_transptr-like"/>
</dbReference>
<dbReference type="NCBIfam" id="TIGR03773">
    <property type="entry name" value="anch_rpt_wall"/>
    <property type="match status" value="1"/>
</dbReference>
<sequence length="1376" mass="143864">MSVAIRGRAWAAALGLLALLASFVVPTAAGALPTASAQTVPDREFVLTHGHVDGFETIYDAASGRLVLSVKDDTRIHDTGAVFRVPETTTFAYQDERSRTTLPPATAGWAFLGKHGGTTAWLGTQSGGDQTYAPWVGWSTERLLTSLAGTGVTPAAGTPVSLDVRVQGPGDVFSFQNDAFGGPINVYVNTLTGAGTIPVAQNAHVHTNWVFTAEGDYTFVVTPSLATADGRTIAGSSATYHFRVGERAPEPVTTTVAVTSDHGSYLEGQSAVFTASQEPVTELAVYRWEVAAAGSQEFVAVEGASGASYERELTLADDGAQVRAVLLDGKRVVGTSEPVTLAVTAAAAAHTVQITGLQDWYALNSEILLEAVIEPAVEDATFRWERRFVDASEFTPFYPTVFRDADLTLLANEYATGVAWRVVALDAQGAELAMSEPVVIPEVREVPWEAPVLDDTPVVLTEGHIDLFSLYLDAGRLVLSVVDDTREHASRKVDRAPSAVTVSVDPELSATPVPDTGYDFLGEPGNEVYVLPGSGKTGLPWPGWSTEQLEKSLPAGETVSDLRYEIEVEGPGDVSAWAGAMNGSPSVHFDSGDDEPDVISVHLGAHVHTSWGFTEQGTYTLRVTAKGSLSDGTSLVSDTETYTFQVGEAAPEPVTTTVTVTSNKDSYAEGESAVLTASQDPVTDLVTYRWEVAEAGSDEFVAVEGASGASYERALTTADDGARVRAVLLDGERVAGTSEPLSLDVTAKPDPGPGPNPDASEPNREFVLNKGHIDGFETTYDASSEELVLSVKDDTRLYDAGPTFRRPADVTIAYEDARAVQKLPAAQGNWSFLGEYGGADAWIGTQTGEDQTYLPWMGWSTERLLSTLQGTGITPAAGSPVSLAVEVTGPGDVFTFQNDSFGNPINRYVDTTTSAGGTIPVTANAHVHTNWVFTAEGDYHLTVTPSLKTADNRTITGDSADYHVRVGAYMPPFEPLPEDQLTDANRGGLTLDKDSYPLGSDAVASSSALTDARRVVAYVYSEPTSAGELTVADGAVTVTIPSTVGTGAHKLALYDSPTGELLGWAPFTATAAANDVGGAGDGDGGGAGAGDGSGADAGTGAGSTTPEQCIPTPVTSEVKTGAVSGITEGHFDFGSMVENGTLVAKTKDDRKQPPSWVDPESLTFRLGDAAKREVPAGADFAFLGKAGATIWSIGQVQEPGVPWVGWNTQHPSLIEAAAGPVTYTLDRVDGPGKLGVYATGNFGGVGTKYFGTMDGFPRSTSVPLNQHVHGNWAFSEQGVYKVTFTLSVPLKSGGTVSDSATITFSVGDSSGTATKTTYVGKTASGEDCELSADQKAALATTGADPASALALGALLLVAGTTLYGASRRRRGARSTV</sequence>
<keyword evidence="3" id="KW-0732">Signal</keyword>
<feature type="region of interest" description="Disordered" evidence="1">
    <location>
        <begin position="738"/>
        <end position="763"/>
    </location>
</feature>
<reference evidence="4" key="1">
    <citation type="submission" date="2024-06" db="EMBL/GenBank/DDBJ databases">
        <title>Complete genome sequence of the cellulolytic actinobacterium, Cellulosimicrobium ES-005.</title>
        <authorList>
            <person name="Matthews C.T."/>
            <person name="Underwood K.D."/>
            <person name="Ghanchi K.M."/>
            <person name="Fields S.D."/>
            <person name="Gardner S.G."/>
        </authorList>
    </citation>
    <scope>NUCLEOTIDE SEQUENCE</scope>
    <source>
        <strain evidence="4">ES-005</strain>
    </source>
</reference>
<keyword evidence="2" id="KW-0472">Membrane</keyword>
<dbReference type="RefSeq" id="WP_353707152.1">
    <property type="nucleotide sequence ID" value="NZ_CP159290.1"/>
</dbReference>
<evidence type="ECO:0000256" key="2">
    <source>
        <dbReference type="SAM" id="Phobius"/>
    </source>
</evidence>
<keyword evidence="2" id="KW-0812">Transmembrane</keyword>
<evidence type="ECO:0000313" key="4">
    <source>
        <dbReference type="EMBL" id="XCH28705.1"/>
    </source>
</evidence>
<feature type="transmembrane region" description="Helical" evidence="2">
    <location>
        <begin position="1346"/>
        <end position="1365"/>
    </location>
</feature>
<dbReference type="EMBL" id="CP159290">
    <property type="protein sequence ID" value="XCH28705.1"/>
    <property type="molecule type" value="Genomic_DNA"/>
</dbReference>
<gene>
    <name evidence="4" type="ORF">ABRQ22_13955</name>
</gene>
<feature type="chain" id="PRO_5043739582" evidence="3">
    <location>
        <begin position="32"/>
        <end position="1376"/>
    </location>
</feature>
<keyword evidence="2" id="KW-1133">Transmembrane helix</keyword>
<evidence type="ECO:0000256" key="3">
    <source>
        <dbReference type="SAM" id="SignalP"/>
    </source>
</evidence>
<feature type="compositionally biased region" description="Gly residues" evidence="1">
    <location>
        <begin position="1082"/>
        <end position="1101"/>
    </location>
</feature>
<name>A0AAU8FXN0_9MICO</name>
<dbReference type="InterPro" id="IPR022435">
    <property type="entry name" value="Surface-anchored_actinobac"/>
</dbReference>
<accession>A0AAU8FXN0</accession>